<reference evidence="2" key="1">
    <citation type="submission" date="2016-05" db="EMBL/GenBank/DDBJ databases">
        <authorList>
            <person name="Naeem Raeece"/>
        </authorList>
    </citation>
    <scope>NUCLEOTIDE SEQUENCE [LARGE SCALE GENOMIC DNA]</scope>
</reference>
<dbReference type="Pfam" id="PF05795">
    <property type="entry name" value="Plasmodium_Vir"/>
    <property type="match status" value="2"/>
</dbReference>
<proteinExistence type="predicted"/>
<protein>
    <submittedName>
        <fullName evidence="1">PIR Superfamily Protein</fullName>
    </submittedName>
</protein>
<evidence type="ECO:0000313" key="2">
    <source>
        <dbReference type="Proteomes" id="UP000078560"/>
    </source>
</evidence>
<dbReference type="EMBL" id="FLQU01000987">
    <property type="protein sequence ID" value="SBS90770.1"/>
    <property type="molecule type" value="Genomic_DNA"/>
</dbReference>
<dbReference type="AlphaFoldDB" id="A0A1A8WHS3"/>
<dbReference type="InterPro" id="IPR008780">
    <property type="entry name" value="Plasmodium_Vir"/>
</dbReference>
<dbReference type="Proteomes" id="UP000078560">
    <property type="component" value="Unassembled WGS sequence"/>
</dbReference>
<evidence type="ECO:0000313" key="1">
    <source>
        <dbReference type="EMBL" id="SBS90770.1"/>
    </source>
</evidence>
<sequence>MSSEIDYKKILNLFGYSSKELFSERFYDALNNDYSSLIKYRSHCNAVVFPKNRNRMKRICEKVLKYLENSSVWVENKSGFDDCILLNYWIYDRMAYYFDNNTSDINKAFGSLQYIWHYIITDKKEKSYYNKCKPLFEEILNYNDWKQRKQLYDYYVDYDTLFNTAINYRDERCTEYYKKIEEKKPLYDYFKKECESEEYKCPEFYKNYKQYNPDTVLPKLPCYNEMLADKKYLAEQEGLSRKQEEGTPSAQVSDIQLTRENSDIGTKVSHTVLGVAPVLLTATALYRYTPIGSWIRNFGGKSTNRIYNMDGGEMEGFLGNTQESGDMFFRSGENYISYTPM</sequence>
<gene>
    <name evidence="1" type="ORF">POVCU2_0063480</name>
</gene>
<organism evidence="1 2">
    <name type="scientific">Plasmodium ovale curtisi</name>
    <dbReference type="NCBI Taxonomy" id="864141"/>
    <lineage>
        <taxon>Eukaryota</taxon>
        <taxon>Sar</taxon>
        <taxon>Alveolata</taxon>
        <taxon>Apicomplexa</taxon>
        <taxon>Aconoidasida</taxon>
        <taxon>Haemosporida</taxon>
        <taxon>Plasmodiidae</taxon>
        <taxon>Plasmodium</taxon>
        <taxon>Plasmodium (Plasmodium)</taxon>
    </lineage>
</organism>
<name>A0A1A8WHS3_PLAOA</name>
<accession>A0A1A8WHS3</accession>